<accession>A0AAV7TIC5</accession>
<evidence type="ECO:0000313" key="2">
    <source>
        <dbReference type="EMBL" id="KAJ1176380.1"/>
    </source>
</evidence>
<gene>
    <name evidence="2" type="ORF">NDU88_001661</name>
</gene>
<dbReference type="AlphaFoldDB" id="A0AAV7TIC5"/>
<evidence type="ECO:0000313" key="3">
    <source>
        <dbReference type="Proteomes" id="UP001066276"/>
    </source>
</evidence>
<sequence length="170" mass="17882">MRPIPGGERRGKPPSAEARSSSRGPPQQPPLPTPGAEGGTSRQSFPADPWVRLGFSACPGQDGNSWRLTTPPAAERQLTRLSASSWSTGGRGEQRANTPSATSSPIRGGRSLGPVPPTRVGSLRGGLPWNVPRRPCRAAQDGPHRHGRQLLHGPHLRSICAASRSSANSS</sequence>
<organism evidence="2 3">
    <name type="scientific">Pleurodeles waltl</name>
    <name type="common">Iberian ribbed newt</name>
    <dbReference type="NCBI Taxonomy" id="8319"/>
    <lineage>
        <taxon>Eukaryota</taxon>
        <taxon>Metazoa</taxon>
        <taxon>Chordata</taxon>
        <taxon>Craniata</taxon>
        <taxon>Vertebrata</taxon>
        <taxon>Euteleostomi</taxon>
        <taxon>Amphibia</taxon>
        <taxon>Batrachia</taxon>
        <taxon>Caudata</taxon>
        <taxon>Salamandroidea</taxon>
        <taxon>Salamandridae</taxon>
        <taxon>Pleurodelinae</taxon>
        <taxon>Pleurodeles</taxon>
    </lineage>
</organism>
<name>A0AAV7TIC5_PLEWA</name>
<reference evidence="2" key="1">
    <citation type="journal article" date="2022" name="bioRxiv">
        <title>Sequencing and chromosome-scale assembly of the giantPleurodeles waltlgenome.</title>
        <authorList>
            <person name="Brown T."/>
            <person name="Elewa A."/>
            <person name="Iarovenko S."/>
            <person name="Subramanian E."/>
            <person name="Araus A.J."/>
            <person name="Petzold A."/>
            <person name="Susuki M."/>
            <person name="Suzuki K.-i.T."/>
            <person name="Hayashi T."/>
            <person name="Toyoda A."/>
            <person name="Oliveira C."/>
            <person name="Osipova E."/>
            <person name="Leigh N.D."/>
            <person name="Simon A."/>
            <person name="Yun M.H."/>
        </authorList>
    </citation>
    <scope>NUCLEOTIDE SEQUENCE</scope>
    <source>
        <strain evidence="2">20211129_DDA</strain>
        <tissue evidence="2">Liver</tissue>
    </source>
</reference>
<feature type="region of interest" description="Disordered" evidence="1">
    <location>
        <begin position="1"/>
        <end position="170"/>
    </location>
</feature>
<dbReference type="Proteomes" id="UP001066276">
    <property type="component" value="Chromosome 3_2"/>
</dbReference>
<proteinExistence type="predicted"/>
<evidence type="ECO:0000256" key="1">
    <source>
        <dbReference type="SAM" id="MobiDB-lite"/>
    </source>
</evidence>
<dbReference type="EMBL" id="JANPWB010000006">
    <property type="protein sequence ID" value="KAJ1176380.1"/>
    <property type="molecule type" value="Genomic_DNA"/>
</dbReference>
<feature type="compositionally biased region" description="Polar residues" evidence="1">
    <location>
        <begin position="79"/>
        <end position="88"/>
    </location>
</feature>
<keyword evidence="3" id="KW-1185">Reference proteome</keyword>
<feature type="compositionally biased region" description="Polar residues" evidence="1">
    <location>
        <begin position="95"/>
        <end position="105"/>
    </location>
</feature>
<protein>
    <submittedName>
        <fullName evidence="2">Uncharacterized protein</fullName>
    </submittedName>
</protein>
<comment type="caution">
    <text evidence="2">The sequence shown here is derived from an EMBL/GenBank/DDBJ whole genome shotgun (WGS) entry which is preliminary data.</text>
</comment>